<dbReference type="InterPro" id="IPR047640">
    <property type="entry name" value="RpiR-like"/>
</dbReference>
<evidence type="ECO:0000256" key="3">
    <source>
        <dbReference type="ARBA" id="ARBA00023163"/>
    </source>
</evidence>
<dbReference type="InterPro" id="IPR001347">
    <property type="entry name" value="SIS_dom"/>
</dbReference>
<dbReference type="SUPFAM" id="SSF53697">
    <property type="entry name" value="SIS domain"/>
    <property type="match status" value="1"/>
</dbReference>
<dbReference type="Proteomes" id="UP000664857">
    <property type="component" value="Unassembled WGS sequence"/>
</dbReference>
<keyword evidence="7" id="KW-1185">Reference proteome</keyword>
<dbReference type="CDD" id="cd05013">
    <property type="entry name" value="SIS_RpiR"/>
    <property type="match status" value="1"/>
</dbReference>
<sequence length="268" mass="30500">MQDDIFILIESYRLELTDVEQVIANYFLSKKAPLTIDKLSKVLAVSKASITRFSKKIGLNNYKELIFLYNLSMRKDEDEALVSNTVTSLYHSLATRSSSNYVEEDVDKFCHYIHEHKIIHFLGMGFNSYAAMDFQFKFSRLGKYVRVISDENSISMSAEFAEKGELIIACSLRGVDDNMLKAIKVAKSRDISVLLITGNANSPLIKEVDVTLLAATLTREESLGSISPQIPILIQQDIVYERYIHLYSDSVKKWLQSEAILTNKFDNK</sequence>
<gene>
    <name evidence="6" type="ORF">DOK76_06450</name>
</gene>
<dbReference type="SUPFAM" id="SSF46689">
    <property type="entry name" value="Homeodomain-like"/>
    <property type="match status" value="1"/>
</dbReference>
<proteinExistence type="predicted"/>
<dbReference type="PROSITE" id="PS51464">
    <property type="entry name" value="SIS"/>
    <property type="match status" value="1"/>
</dbReference>
<dbReference type="Gene3D" id="3.40.50.10490">
    <property type="entry name" value="Glucose-6-phosphate isomerase like protein, domain 1"/>
    <property type="match status" value="1"/>
</dbReference>
<feature type="domain" description="SIS" evidence="5">
    <location>
        <begin position="102"/>
        <end position="249"/>
    </location>
</feature>
<dbReference type="InterPro" id="IPR036388">
    <property type="entry name" value="WH-like_DNA-bd_sf"/>
</dbReference>
<dbReference type="Pfam" id="PF01418">
    <property type="entry name" value="HTH_6"/>
    <property type="match status" value="1"/>
</dbReference>
<dbReference type="Pfam" id="PF01380">
    <property type="entry name" value="SIS"/>
    <property type="match status" value="1"/>
</dbReference>
<comment type="caution">
    <text evidence="6">The sequence shown here is derived from an EMBL/GenBank/DDBJ whole genome shotgun (WGS) entry which is preliminary data.</text>
</comment>
<dbReference type="RefSeq" id="WP_206965955.1">
    <property type="nucleotide sequence ID" value="NZ_JAFLVX010000016.1"/>
</dbReference>
<accession>A0ABS3HTN3</accession>
<dbReference type="EMBL" id="JAFLVX010000016">
    <property type="protein sequence ID" value="MBO0476705.1"/>
    <property type="molecule type" value="Genomic_DNA"/>
</dbReference>
<keyword evidence="1" id="KW-0805">Transcription regulation</keyword>
<organism evidence="6 7">
    <name type="scientific">Candidatus Vagococcus giribetii</name>
    <dbReference type="NCBI Taxonomy" id="2230876"/>
    <lineage>
        <taxon>Bacteria</taxon>
        <taxon>Bacillati</taxon>
        <taxon>Bacillota</taxon>
        <taxon>Bacilli</taxon>
        <taxon>Lactobacillales</taxon>
        <taxon>Enterococcaceae</taxon>
        <taxon>Vagococcus</taxon>
    </lineage>
</organism>
<dbReference type="PANTHER" id="PTHR30514">
    <property type="entry name" value="GLUCOKINASE"/>
    <property type="match status" value="1"/>
</dbReference>
<evidence type="ECO:0000259" key="5">
    <source>
        <dbReference type="PROSITE" id="PS51464"/>
    </source>
</evidence>
<dbReference type="InterPro" id="IPR009057">
    <property type="entry name" value="Homeodomain-like_sf"/>
</dbReference>
<keyword evidence="2" id="KW-0238">DNA-binding</keyword>
<dbReference type="Gene3D" id="1.10.10.10">
    <property type="entry name" value="Winged helix-like DNA-binding domain superfamily/Winged helix DNA-binding domain"/>
    <property type="match status" value="1"/>
</dbReference>
<keyword evidence="3" id="KW-0804">Transcription</keyword>
<feature type="domain" description="HTH rpiR-type" evidence="4">
    <location>
        <begin position="3"/>
        <end position="76"/>
    </location>
</feature>
<dbReference type="InterPro" id="IPR000281">
    <property type="entry name" value="HTH_RpiR"/>
</dbReference>
<evidence type="ECO:0000313" key="6">
    <source>
        <dbReference type="EMBL" id="MBO0476705.1"/>
    </source>
</evidence>
<evidence type="ECO:0000256" key="2">
    <source>
        <dbReference type="ARBA" id="ARBA00023125"/>
    </source>
</evidence>
<dbReference type="InterPro" id="IPR035472">
    <property type="entry name" value="RpiR-like_SIS"/>
</dbReference>
<evidence type="ECO:0000259" key="4">
    <source>
        <dbReference type="PROSITE" id="PS51071"/>
    </source>
</evidence>
<reference evidence="6 7" key="1">
    <citation type="submission" date="2021-03" db="EMBL/GenBank/DDBJ databases">
        <title>Enterococcal diversity collection.</title>
        <authorList>
            <person name="Gilmore M.S."/>
            <person name="Schwartzman J."/>
            <person name="Van Tyne D."/>
            <person name="Martin M."/>
            <person name="Earl A.M."/>
            <person name="Manson A.L."/>
            <person name="Straub T."/>
            <person name="Salamzade R."/>
            <person name="Saavedra J."/>
            <person name="Lebreton F."/>
            <person name="Prichula J."/>
            <person name="Schaufler K."/>
            <person name="Gaca A."/>
            <person name="Sgardioli B."/>
            <person name="Wagenaar J."/>
            <person name="Strong T."/>
        </authorList>
    </citation>
    <scope>NUCLEOTIDE SEQUENCE [LARGE SCALE GENOMIC DNA]</scope>
    <source>
        <strain evidence="6 7">DIV0080</strain>
    </source>
</reference>
<name>A0ABS3HTN3_9ENTE</name>
<protein>
    <submittedName>
        <fullName evidence="6">MurR/RpiR family transcriptional regulator</fullName>
    </submittedName>
</protein>
<dbReference type="PANTHER" id="PTHR30514:SF21">
    <property type="entry name" value="RPIR-FAMILY TRANSCRIPTIONAL REGULATOR"/>
    <property type="match status" value="1"/>
</dbReference>
<dbReference type="InterPro" id="IPR046348">
    <property type="entry name" value="SIS_dom_sf"/>
</dbReference>
<evidence type="ECO:0000313" key="7">
    <source>
        <dbReference type="Proteomes" id="UP000664857"/>
    </source>
</evidence>
<dbReference type="PROSITE" id="PS51071">
    <property type="entry name" value="HTH_RPIR"/>
    <property type="match status" value="1"/>
</dbReference>
<evidence type="ECO:0000256" key="1">
    <source>
        <dbReference type="ARBA" id="ARBA00023015"/>
    </source>
</evidence>